<keyword evidence="4" id="KW-1185">Reference proteome</keyword>
<protein>
    <submittedName>
        <fullName evidence="3">Uncharacterized protein</fullName>
    </submittedName>
</protein>
<evidence type="ECO:0000313" key="3">
    <source>
        <dbReference type="EMBL" id="SPD87961.1"/>
    </source>
</evidence>
<proteinExistence type="predicted"/>
<feature type="chain" id="PRO_5038641197" evidence="2">
    <location>
        <begin position="23"/>
        <end position="773"/>
    </location>
</feature>
<evidence type="ECO:0000256" key="1">
    <source>
        <dbReference type="SAM" id="MobiDB-lite"/>
    </source>
</evidence>
<feature type="compositionally biased region" description="Pro residues" evidence="1">
    <location>
        <begin position="40"/>
        <end position="50"/>
    </location>
</feature>
<dbReference type="InterPro" id="IPR036278">
    <property type="entry name" value="Sialidase_sf"/>
</dbReference>
<dbReference type="SUPFAM" id="SSF50939">
    <property type="entry name" value="Sialidases"/>
    <property type="match status" value="3"/>
</dbReference>
<dbReference type="OrthoDB" id="4894058at2"/>
<sequence length="773" mass="82312">MPYHPRIIAALLALALTLAGCTGETPPPPTASSSAVNAPALPPDQFPPLPDRADAAEITVHDLASDGTTLVMVADVDGRRTLPLLRWSADAGATWTDWQLTDDAARATTVDEAASGVAAVAISGERRTWLALGTAGDDVIAWTSADAKTWNRTPVTGLDSDADHVESVSGLTGGGFVAVGQSWTVGVTRPSIWLSADGVGWTRAKAPEAEGYLQQVAARGDRLVAVGGHDLAERRNGRSGESLLFTSRDRGENWRAVTVPEPADSGKFYSSLGAVTATPSGFVVGGSYFDQSEGTYRPLLLRSDDLTAWRRLPKLAEPYQSSGVGSLMSLGSTLIAAQYASTADDVGKAWVQRLEAGRWTTVSHPVAEASTSLWTASVANDTAVLAVQTETRPSSSALWRLGATGAITEVRVTPPESAGKAISPSGLMLVDGRVAGYGTAQGAEVWWPGNDQGGFDTPRVVVDRADDSIDYLAWSARGGFLATGSHADEHALTLHSADGTNWTRSRSDAFNATGQYHSGEINDLTWAHDQWVVVGEKSTNGDVRTSALAYTSTNGVRWTEGSPTKVTARGDWYDRNAPLDDLHGLENRGRIMNGVLAMPRGLVAVGETRSARYQRPAAWVSGNNDYWRLIRLDSPGYPAAALWSVVRVGDALVASGWARAAKAKRSVRAMWRSTDGGRSWTFHAFEGGEEGSLLAASENEFIWVVRSDDLHTFTIYRSPDGLTWTAQPLAVEGWSEGVLVGLDDALVDGNQLHLMLTLVNRLTASTVVQTVPL</sequence>
<dbReference type="PROSITE" id="PS51257">
    <property type="entry name" value="PROKAR_LIPOPROTEIN"/>
    <property type="match status" value="1"/>
</dbReference>
<evidence type="ECO:0000313" key="4">
    <source>
        <dbReference type="Proteomes" id="UP000238164"/>
    </source>
</evidence>
<accession>A0A2N9JK80</accession>
<keyword evidence="2" id="KW-0732">Signal</keyword>
<evidence type="ECO:0000256" key="2">
    <source>
        <dbReference type="SAM" id="SignalP"/>
    </source>
</evidence>
<reference evidence="3 4" key="1">
    <citation type="submission" date="2018-02" db="EMBL/GenBank/DDBJ databases">
        <authorList>
            <person name="Cohen D.B."/>
            <person name="Kent A.D."/>
        </authorList>
    </citation>
    <scope>NUCLEOTIDE SEQUENCE [LARGE SCALE GENOMIC DNA]</scope>
    <source>
        <strain evidence="3">1</strain>
    </source>
</reference>
<feature type="region of interest" description="Disordered" evidence="1">
    <location>
        <begin position="24"/>
        <end position="51"/>
    </location>
</feature>
<dbReference type="AlphaFoldDB" id="A0A2N9JK80"/>
<feature type="signal peptide" evidence="2">
    <location>
        <begin position="1"/>
        <end position="22"/>
    </location>
</feature>
<gene>
    <name evidence="3" type="ORF">MPLG2_2931</name>
</gene>
<dbReference type="Proteomes" id="UP000238164">
    <property type="component" value="Chromosome 1"/>
</dbReference>
<organism evidence="3 4">
    <name type="scientific">Micropruina glycogenica</name>
    <dbReference type="NCBI Taxonomy" id="75385"/>
    <lineage>
        <taxon>Bacteria</taxon>
        <taxon>Bacillati</taxon>
        <taxon>Actinomycetota</taxon>
        <taxon>Actinomycetes</taxon>
        <taxon>Propionibacteriales</taxon>
        <taxon>Nocardioidaceae</taxon>
        <taxon>Micropruina</taxon>
    </lineage>
</organism>
<dbReference type="Gene3D" id="2.130.10.10">
    <property type="entry name" value="YVTN repeat-like/Quinoprotein amine dehydrogenase"/>
    <property type="match status" value="1"/>
</dbReference>
<name>A0A2N9JK80_9ACTN</name>
<dbReference type="InterPro" id="IPR015943">
    <property type="entry name" value="WD40/YVTN_repeat-like_dom_sf"/>
</dbReference>
<dbReference type="RefSeq" id="WP_105186574.1">
    <property type="nucleotide sequence ID" value="NZ_BAAAGO010000035.1"/>
</dbReference>
<dbReference type="EMBL" id="LT985188">
    <property type="protein sequence ID" value="SPD87961.1"/>
    <property type="molecule type" value="Genomic_DNA"/>
</dbReference>
<dbReference type="KEGG" id="mgg:MPLG2_2931"/>